<proteinExistence type="predicted"/>
<gene>
    <name evidence="2" type="ORF">GCM10009001_23360</name>
</gene>
<comment type="caution">
    <text evidence="2">The sequence shown here is derived from an EMBL/GenBank/DDBJ whole genome shotgun (WGS) entry which is preliminary data.</text>
</comment>
<sequence>MPLIQHERSDYLSKLETLYRRLPARHPLKNKIKDELIKEKTGLKGENDVQFMLRFLPTDDHYHHRNPRISCTDSHFEIDNLMMYGMQFLAVEVKNWYGTIFFDGDKQVIRRDDHGVDTGMLNPIPQVKLQMHRLRLLLNKMNLPHIPLHYFVVFSSPKTIIKPLYPENPVPKEVIHANQVFFKINELLQQNLPPVLDMDTIAKISERLIEEHTPKKVDVLDKFGIKPGELICGVFCQACGAAPMKRGYGKWHCPTCYHVSKNAHLAALNDYLLLVNDEITNAEARVFLKLDSADIVKKLLQKEYVSYGANRNRKYGLKVKY</sequence>
<reference evidence="3" key="1">
    <citation type="journal article" date="2019" name="Int. J. Syst. Evol. Microbiol.">
        <title>The Global Catalogue of Microorganisms (GCM) 10K type strain sequencing project: providing services to taxonomists for standard genome sequencing and annotation.</title>
        <authorList>
            <consortium name="The Broad Institute Genomics Platform"/>
            <consortium name="The Broad Institute Genome Sequencing Center for Infectious Disease"/>
            <person name="Wu L."/>
            <person name="Ma J."/>
        </authorList>
    </citation>
    <scope>NUCLEOTIDE SEQUENCE [LARGE SCALE GENOMIC DNA]</scope>
    <source>
        <strain evidence="3">JCM 15395</strain>
    </source>
</reference>
<dbReference type="EMBL" id="BAAADS010000016">
    <property type="protein sequence ID" value="GAA0605432.1"/>
    <property type="molecule type" value="Genomic_DNA"/>
</dbReference>
<feature type="domain" description="NERD" evidence="1">
    <location>
        <begin position="41"/>
        <end position="161"/>
    </location>
</feature>
<evidence type="ECO:0000313" key="2">
    <source>
        <dbReference type="EMBL" id="GAA0605432.1"/>
    </source>
</evidence>
<dbReference type="Proteomes" id="UP001500866">
    <property type="component" value="Unassembled WGS sequence"/>
</dbReference>
<evidence type="ECO:0000313" key="3">
    <source>
        <dbReference type="Proteomes" id="UP001500866"/>
    </source>
</evidence>
<dbReference type="PROSITE" id="PS50965">
    <property type="entry name" value="NERD"/>
    <property type="match status" value="1"/>
</dbReference>
<dbReference type="InterPro" id="IPR011528">
    <property type="entry name" value="NERD"/>
</dbReference>
<organism evidence="2 3">
    <name type="scientific">Virgibacillus siamensis</name>
    <dbReference type="NCBI Taxonomy" id="480071"/>
    <lineage>
        <taxon>Bacteria</taxon>
        <taxon>Bacillati</taxon>
        <taxon>Bacillota</taxon>
        <taxon>Bacilli</taxon>
        <taxon>Bacillales</taxon>
        <taxon>Bacillaceae</taxon>
        <taxon>Virgibacillus</taxon>
    </lineage>
</organism>
<accession>A0ABP3R8E7</accession>
<evidence type="ECO:0000259" key="1">
    <source>
        <dbReference type="PROSITE" id="PS50965"/>
    </source>
</evidence>
<keyword evidence="3" id="KW-1185">Reference proteome</keyword>
<dbReference type="Pfam" id="PF08378">
    <property type="entry name" value="NERD"/>
    <property type="match status" value="1"/>
</dbReference>
<protein>
    <recommendedName>
        <fullName evidence="1">NERD domain-containing protein</fullName>
    </recommendedName>
</protein>
<name>A0ABP3R8E7_9BACI</name>